<sequence>MWHGVVLPELVPHTRPLPEPRICTPSGRTSRSIPPPLPPSPAVRALVSRSTPTVPRNHQGARAARCLHYSPSLRGHRRNRRT</sequence>
<feature type="region of interest" description="Disordered" evidence="1">
    <location>
        <begin position="13"/>
        <end position="82"/>
    </location>
</feature>
<gene>
    <name evidence="2" type="ORF">CCUS01_13741</name>
</gene>
<organism evidence="2 3">
    <name type="scientific">Colletotrichum cuscutae</name>
    <dbReference type="NCBI Taxonomy" id="1209917"/>
    <lineage>
        <taxon>Eukaryota</taxon>
        <taxon>Fungi</taxon>
        <taxon>Dikarya</taxon>
        <taxon>Ascomycota</taxon>
        <taxon>Pezizomycotina</taxon>
        <taxon>Sordariomycetes</taxon>
        <taxon>Hypocreomycetidae</taxon>
        <taxon>Glomerellales</taxon>
        <taxon>Glomerellaceae</taxon>
        <taxon>Colletotrichum</taxon>
        <taxon>Colletotrichum acutatum species complex</taxon>
    </lineage>
</organism>
<name>A0AAI9YBE6_9PEZI</name>
<evidence type="ECO:0000313" key="2">
    <source>
        <dbReference type="EMBL" id="KAK1494074.1"/>
    </source>
</evidence>
<dbReference type="Proteomes" id="UP001239213">
    <property type="component" value="Unassembled WGS sequence"/>
</dbReference>
<dbReference type="AlphaFoldDB" id="A0AAI9YBE6"/>
<reference evidence="2" key="1">
    <citation type="submission" date="2016-11" db="EMBL/GenBank/DDBJ databases">
        <title>The genome sequence of Colletotrichum cuscutae.</title>
        <authorList>
            <person name="Baroncelli R."/>
        </authorList>
    </citation>
    <scope>NUCLEOTIDE SEQUENCE</scope>
    <source>
        <strain evidence="2">IMI 304802</strain>
    </source>
</reference>
<accession>A0AAI9YBE6</accession>
<protein>
    <submittedName>
        <fullName evidence="2">Uncharacterized protein</fullName>
    </submittedName>
</protein>
<evidence type="ECO:0000313" key="3">
    <source>
        <dbReference type="Proteomes" id="UP001239213"/>
    </source>
</evidence>
<proteinExistence type="predicted"/>
<comment type="caution">
    <text evidence="2">The sequence shown here is derived from an EMBL/GenBank/DDBJ whole genome shotgun (WGS) entry which is preliminary data.</text>
</comment>
<evidence type="ECO:0000256" key="1">
    <source>
        <dbReference type="SAM" id="MobiDB-lite"/>
    </source>
</evidence>
<dbReference type="EMBL" id="MPDP01000022">
    <property type="protein sequence ID" value="KAK1494074.1"/>
    <property type="molecule type" value="Genomic_DNA"/>
</dbReference>
<keyword evidence="3" id="KW-1185">Reference proteome</keyword>